<dbReference type="PANTHER" id="PTHR13061">
    <property type="entry name" value="DYNACTIN SUBUNIT P25"/>
    <property type="match status" value="1"/>
</dbReference>
<sequence length="176" mass="18662">MANNVLAWRGVQPHIHGSAFVAPTATVIGNTTIGQDSSIWFGTVVRGDVHEIRIGARTNIQDNSVVHVTGGKYGTYIGSDITIGHRAIIHACTLEDGCFIGMGAVVMDGAVVESCAMVAANAMITPGKRVKAGELWAGSPARSLRPLSAEEINGFSLVTSKYIDLHREYQTLLGMV</sequence>
<gene>
    <name evidence="1" type="ORF">RIEGSTA812A_PEG_395</name>
</gene>
<dbReference type="SUPFAM" id="SSF51161">
    <property type="entry name" value="Trimeric LpxA-like enzymes"/>
    <property type="match status" value="1"/>
</dbReference>
<proteinExistence type="predicted"/>
<reference evidence="1" key="1">
    <citation type="submission" date="2018-10" db="EMBL/GenBank/DDBJ databases">
        <authorList>
            <person name="Gruber-Vodicka H."/>
            <person name="Jaeckle O."/>
        </authorList>
    </citation>
    <scope>NUCLEOTIDE SEQUENCE</scope>
</reference>
<protein>
    <submittedName>
        <fullName evidence="1">Carbonic anhydrase, family 3</fullName>
    </submittedName>
</protein>
<dbReference type="Gene3D" id="2.160.10.10">
    <property type="entry name" value="Hexapeptide repeat proteins"/>
    <property type="match status" value="1"/>
</dbReference>
<dbReference type="InterPro" id="IPR047324">
    <property type="entry name" value="LbH_gamma_CA-like"/>
</dbReference>
<name>A0A484HAW5_9ZZZZ</name>
<evidence type="ECO:0000313" key="1">
    <source>
        <dbReference type="EMBL" id="VBB68922.1"/>
    </source>
</evidence>
<dbReference type="CDD" id="cd04645">
    <property type="entry name" value="LbH_gamma_CA_like"/>
    <property type="match status" value="1"/>
</dbReference>
<dbReference type="InterPro" id="IPR011004">
    <property type="entry name" value="Trimer_LpxA-like_sf"/>
</dbReference>
<dbReference type="PANTHER" id="PTHR13061:SF29">
    <property type="entry name" value="GAMMA CARBONIC ANHYDRASE-LIKE 1, MITOCHONDRIAL-RELATED"/>
    <property type="match status" value="1"/>
</dbReference>
<organism evidence="1">
    <name type="scientific">invertebrate metagenome</name>
    <dbReference type="NCBI Taxonomy" id="1711999"/>
    <lineage>
        <taxon>unclassified sequences</taxon>
        <taxon>metagenomes</taxon>
        <taxon>organismal metagenomes</taxon>
    </lineage>
</organism>
<accession>A0A484HAW5</accession>
<dbReference type="AlphaFoldDB" id="A0A484HAW5"/>
<dbReference type="EMBL" id="LR026963">
    <property type="protein sequence ID" value="VBB68922.1"/>
    <property type="molecule type" value="Genomic_DNA"/>
</dbReference>
<dbReference type="InterPro" id="IPR050484">
    <property type="entry name" value="Transf_Hexapept/Carb_Anhydrase"/>
</dbReference>